<evidence type="ECO:0000313" key="1">
    <source>
        <dbReference type="EMBL" id="AEC45832.1"/>
    </source>
</evidence>
<proteinExistence type="predicted"/>
<dbReference type="Proteomes" id="UP000008738">
    <property type="component" value="Chromosome"/>
</dbReference>
<accession>A0ABM5M538</accession>
<name>A0ABM5M538_MESHM</name>
<sequence length="34" mass="3952">MLIIIDFSISDAELENQLFKIAFLTYLGFNNNED</sequence>
<evidence type="ECO:0000313" key="2">
    <source>
        <dbReference type="Proteomes" id="UP000008738"/>
    </source>
</evidence>
<gene>
    <name evidence="1" type="ordered locus">SRH_01340</name>
</gene>
<organism evidence="1 2">
    <name type="scientific">Mesomycoplasma hyorhinis (strain MCLD)</name>
    <name type="common">Mycoplasma hyorhinis</name>
    <dbReference type="NCBI Taxonomy" id="936139"/>
    <lineage>
        <taxon>Bacteria</taxon>
        <taxon>Bacillati</taxon>
        <taxon>Mycoplasmatota</taxon>
        <taxon>Mycoplasmoidales</taxon>
        <taxon>Metamycoplasmataceae</taxon>
        <taxon>Mesomycoplasma</taxon>
    </lineage>
</organism>
<reference evidence="1 2" key="1">
    <citation type="journal article" date="2011" name="J. Bacteriol.">
        <title>Genome analysis of a Mycoplasma hyorhinis strain derived from a primary human melanoma cell line.</title>
        <authorList>
            <person name="Kornspan J.D."/>
            <person name="Lysnyansky I."/>
            <person name="Kahan T."/>
            <person name="Herrmann R."/>
            <person name="Rottem S."/>
            <person name="Nir-Paz R."/>
        </authorList>
    </citation>
    <scope>NUCLEOTIDE SEQUENCE [LARGE SCALE GENOMIC DNA]</scope>
    <source>
        <strain evidence="1 2">MCLD</strain>
    </source>
</reference>
<protein>
    <submittedName>
        <fullName evidence="1">Uncharacterized protein</fullName>
    </submittedName>
</protein>
<dbReference type="EMBL" id="CP002669">
    <property type="protein sequence ID" value="AEC45832.1"/>
    <property type="molecule type" value="Genomic_DNA"/>
</dbReference>
<keyword evidence="2" id="KW-1185">Reference proteome</keyword>